<feature type="region of interest" description="Disordered" evidence="1">
    <location>
        <begin position="238"/>
        <end position="280"/>
    </location>
</feature>
<comment type="caution">
    <text evidence="3">The sequence shown here is derived from an EMBL/GenBank/DDBJ whole genome shotgun (WGS) entry which is preliminary data.</text>
</comment>
<feature type="compositionally biased region" description="Low complexity" evidence="1">
    <location>
        <begin position="397"/>
        <end position="414"/>
    </location>
</feature>
<name>A0A8H7ZQL9_9FUNG</name>
<feature type="non-terminal residue" evidence="3">
    <location>
        <position position="1"/>
    </location>
</feature>
<accession>A0A8H7ZQL9</accession>
<dbReference type="AlphaFoldDB" id="A0A8H7ZQL9"/>
<evidence type="ECO:0000313" key="4">
    <source>
        <dbReference type="Proteomes" id="UP000673691"/>
    </source>
</evidence>
<feature type="region of interest" description="Disordered" evidence="1">
    <location>
        <begin position="44"/>
        <end position="90"/>
    </location>
</feature>
<organism evidence="3 4">
    <name type="scientific">Olpidium bornovanus</name>
    <dbReference type="NCBI Taxonomy" id="278681"/>
    <lineage>
        <taxon>Eukaryota</taxon>
        <taxon>Fungi</taxon>
        <taxon>Fungi incertae sedis</taxon>
        <taxon>Olpidiomycota</taxon>
        <taxon>Olpidiomycotina</taxon>
        <taxon>Olpidiomycetes</taxon>
        <taxon>Olpidiales</taxon>
        <taxon>Olpidiaceae</taxon>
        <taxon>Olpidium</taxon>
    </lineage>
</organism>
<reference evidence="3 4" key="1">
    <citation type="journal article" name="Sci. Rep.">
        <title>Genome-scale phylogenetic analyses confirm Olpidium as the closest living zoosporic fungus to the non-flagellated, terrestrial fungi.</title>
        <authorList>
            <person name="Chang Y."/>
            <person name="Rochon D."/>
            <person name="Sekimoto S."/>
            <person name="Wang Y."/>
            <person name="Chovatia M."/>
            <person name="Sandor L."/>
            <person name="Salamov A."/>
            <person name="Grigoriev I.V."/>
            <person name="Stajich J.E."/>
            <person name="Spatafora J.W."/>
        </authorList>
    </citation>
    <scope>NUCLEOTIDE SEQUENCE [LARGE SCALE GENOMIC DNA]</scope>
    <source>
        <strain evidence="3">S191</strain>
    </source>
</reference>
<feature type="compositionally biased region" description="Basic and acidic residues" evidence="1">
    <location>
        <begin position="44"/>
        <end position="62"/>
    </location>
</feature>
<feature type="region of interest" description="Disordered" evidence="1">
    <location>
        <begin position="171"/>
        <end position="217"/>
    </location>
</feature>
<feature type="compositionally biased region" description="Acidic residues" evidence="1">
    <location>
        <begin position="359"/>
        <end position="369"/>
    </location>
</feature>
<keyword evidence="4" id="KW-1185">Reference proteome</keyword>
<feature type="compositionally biased region" description="Basic and acidic residues" evidence="1">
    <location>
        <begin position="256"/>
        <end position="265"/>
    </location>
</feature>
<dbReference type="EMBL" id="JAEFCI010010224">
    <property type="protein sequence ID" value="KAG5457352.1"/>
    <property type="molecule type" value="Genomic_DNA"/>
</dbReference>
<feature type="transmembrane region" description="Helical" evidence="2">
    <location>
        <begin position="480"/>
        <end position="498"/>
    </location>
</feature>
<keyword evidence="2" id="KW-0812">Transmembrane</keyword>
<protein>
    <submittedName>
        <fullName evidence="3">Uncharacterized protein</fullName>
    </submittedName>
</protein>
<feature type="transmembrane region" description="Helical" evidence="2">
    <location>
        <begin position="504"/>
        <end position="524"/>
    </location>
</feature>
<feature type="region of interest" description="Disordered" evidence="1">
    <location>
        <begin position="358"/>
        <end position="415"/>
    </location>
</feature>
<sequence length="542" mass="57461">TLVTGRGGTIPLSVPHRNTLRNRTQILGDVSYFMVMPTRYRKEGTVQADGRRGPPVSERADSRLPAGQKRSAGLPAPAAANVRGSSSGTNLNQVDLAARRQSFERMMKAALERDNGSMTVAEVSGPYFPEIVHDQAAGVTPSPCPAAAAGASHQYAHDRLSESLNIPRCKGASQQTAVRRTPSVETADGEPSLADAKRRSITSSEPSLKVKLHRKSWARSPEETGGLLAYQIPDYPPEVRRPFDGGAAGGAGRGSVSDEGRRGEKGEDEEQAGLVSSTSAATIDSERFGGDVRSPAGLSAAEAAADWPGYQAVFIGTDDHFLTMASLRKIFEVNAVDAADSRLFEIPPAVLRQEGILLTEEDEEEEDGPPDGRAVSGDAERTFAPGTGGGPPPAPQPAHAAGPPRGQQLPRGPGTVLVPGHGVMSLSNVAGDPSTDAVDGGHAAAGPLDADDRTKETDRLGTWAGRSPRYLQRSLRRHQYPLILLLGLLVGVAFHFTLPPDDAWKAVTGALGASAVVVVARMYARRKRQRELIRQDAAARRY</sequence>
<gene>
    <name evidence="3" type="ORF">BJ554DRAFT_2661</name>
</gene>
<evidence type="ECO:0000313" key="3">
    <source>
        <dbReference type="EMBL" id="KAG5457352.1"/>
    </source>
</evidence>
<evidence type="ECO:0000256" key="2">
    <source>
        <dbReference type="SAM" id="Phobius"/>
    </source>
</evidence>
<dbReference type="Proteomes" id="UP000673691">
    <property type="component" value="Unassembled WGS sequence"/>
</dbReference>
<dbReference type="OrthoDB" id="2189509at2759"/>
<evidence type="ECO:0000256" key="1">
    <source>
        <dbReference type="SAM" id="MobiDB-lite"/>
    </source>
</evidence>
<keyword evidence="2" id="KW-1133">Transmembrane helix</keyword>
<proteinExistence type="predicted"/>
<keyword evidence="2" id="KW-0472">Membrane</keyword>